<keyword evidence="5" id="KW-1185">Reference proteome</keyword>
<proteinExistence type="predicted"/>
<evidence type="ECO:0000256" key="2">
    <source>
        <dbReference type="SAM" id="Phobius"/>
    </source>
</evidence>
<dbReference type="AlphaFoldDB" id="H8XQU0"/>
<sequence>MKVTKEIKVAVLVILSIVLFYWGFSFLKGKNLFDSSNKLYVHYTNVAGLTPSSPVTINGLAIGKVNKIEVLEDGKMLVEMVITNEEIKIAKSSIAEIQGAGLMGGREIAILNNFSDKNYTESGDFLKASEKLGITDALAQQLVPVKDKVEKLLDNANALFENVNHTLDSQTQQAIKASIASLQITLNEFSQTSKNLNGLLAENKSKLSSTLTNFDKTSTNLVKISDSLSKANLAGTVKNLEKTLTNVNGIMQNLEQGKGSMGKLLKDEALYNNLEKTSKELELLLQDLRLNPTRYVNVSVFGKKNKPYVAPKETNSETKITN</sequence>
<dbReference type="OrthoDB" id="9769132at2"/>
<dbReference type="Proteomes" id="UP000007599">
    <property type="component" value="Chromosome I"/>
</dbReference>
<dbReference type="PANTHER" id="PTHR33371:SF4">
    <property type="entry name" value="INTERMEMBRANE PHOSPHOLIPID TRANSPORT SYSTEM BINDING PROTEIN MLAD"/>
    <property type="match status" value="1"/>
</dbReference>
<feature type="domain" description="Mce/MlaD" evidence="3">
    <location>
        <begin position="37"/>
        <end position="110"/>
    </location>
</feature>
<evidence type="ECO:0000256" key="1">
    <source>
        <dbReference type="SAM" id="Coils"/>
    </source>
</evidence>
<feature type="transmembrane region" description="Helical" evidence="2">
    <location>
        <begin position="7"/>
        <end position="27"/>
    </location>
</feature>
<reference evidence="5" key="2">
    <citation type="submission" date="2012-03" db="EMBL/GenBank/DDBJ databases">
        <title>Complete genome sequence of Flavobacterium indicum GPTSA100-9T, isolated from warm spring water.</title>
        <authorList>
            <person name="Barbier P."/>
            <person name="Houel A."/>
            <person name="Loux V."/>
            <person name="Poulain J."/>
            <person name="Bernardet J.-F."/>
            <person name="Touchon M."/>
            <person name="Duchaud E."/>
        </authorList>
    </citation>
    <scope>NUCLEOTIDE SEQUENCE [LARGE SCALE GENOMIC DNA]</scope>
    <source>
        <strain evidence="5">DSM 17447 / CIP 109464 / GPTSA100-9</strain>
    </source>
</reference>
<dbReference type="EMBL" id="HE774682">
    <property type="protein sequence ID" value="CCG53388.1"/>
    <property type="molecule type" value="Genomic_DNA"/>
</dbReference>
<dbReference type="RefSeq" id="WP_014388513.1">
    <property type="nucleotide sequence ID" value="NC_017025.1"/>
</dbReference>
<dbReference type="KEGG" id="fin:KQS_07150"/>
<evidence type="ECO:0000313" key="5">
    <source>
        <dbReference type="Proteomes" id="UP000007599"/>
    </source>
</evidence>
<feature type="coiled-coil region" evidence="1">
    <location>
        <begin position="237"/>
        <end position="291"/>
    </location>
</feature>
<dbReference type="eggNOG" id="COG1463">
    <property type="taxonomic scope" value="Bacteria"/>
</dbReference>
<dbReference type="STRING" id="1094466.KQS_07150"/>
<keyword evidence="2" id="KW-0812">Transmembrane</keyword>
<reference evidence="4 5" key="1">
    <citation type="journal article" date="2012" name="J. Bacteriol.">
        <title>Complete Genome Sequence of Flavobacterium indicum GPSTA100-9T, Isolated from Warm Spring Water.</title>
        <authorList>
            <person name="Barbier P."/>
            <person name="Houel A."/>
            <person name="Loux V."/>
            <person name="Poulain J."/>
            <person name="Bernardet J.F."/>
            <person name="Touchon M."/>
            <person name="Duchaud E."/>
        </authorList>
    </citation>
    <scope>NUCLEOTIDE SEQUENCE [LARGE SCALE GENOMIC DNA]</scope>
    <source>
        <strain evidence="5">DSM 17447 / CIP 109464 / GPTSA100-9</strain>
    </source>
</reference>
<keyword evidence="2" id="KW-0472">Membrane</keyword>
<dbReference type="InterPro" id="IPR052336">
    <property type="entry name" value="MlaD_Phospholipid_Transporter"/>
</dbReference>
<keyword evidence="2" id="KW-1133">Transmembrane helix</keyword>
<dbReference type="Pfam" id="PF02470">
    <property type="entry name" value="MlaD"/>
    <property type="match status" value="1"/>
</dbReference>
<gene>
    <name evidence="4" type="ordered locus">KQS_07150</name>
</gene>
<dbReference type="PATRIC" id="fig|1094466.5.peg.1407"/>
<protein>
    <recommendedName>
        <fullName evidence="3">Mce/MlaD domain-containing protein</fullName>
    </recommendedName>
</protein>
<dbReference type="InterPro" id="IPR003399">
    <property type="entry name" value="Mce/MlaD"/>
</dbReference>
<name>H8XQU0_FLAIG</name>
<organism evidence="4 5">
    <name type="scientific">Flavobacterium indicum (strain DSM 17447 / CIP 109464 / GPTSA100-9)</name>
    <dbReference type="NCBI Taxonomy" id="1094466"/>
    <lineage>
        <taxon>Bacteria</taxon>
        <taxon>Pseudomonadati</taxon>
        <taxon>Bacteroidota</taxon>
        <taxon>Flavobacteriia</taxon>
        <taxon>Flavobacteriales</taxon>
        <taxon>Flavobacteriaceae</taxon>
        <taxon>Flavobacterium</taxon>
    </lineage>
</organism>
<accession>H8XQU0</accession>
<evidence type="ECO:0000259" key="3">
    <source>
        <dbReference type="Pfam" id="PF02470"/>
    </source>
</evidence>
<keyword evidence="1" id="KW-0175">Coiled coil</keyword>
<evidence type="ECO:0000313" key="4">
    <source>
        <dbReference type="EMBL" id="CCG53388.1"/>
    </source>
</evidence>
<dbReference type="PANTHER" id="PTHR33371">
    <property type="entry name" value="INTERMEMBRANE PHOSPHOLIPID TRANSPORT SYSTEM BINDING PROTEIN MLAD-RELATED"/>
    <property type="match status" value="1"/>
</dbReference>
<dbReference type="HOGENOM" id="CLU_054524_1_0_10"/>